<gene>
    <name evidence="2" type="ORF">BYL167_LOCUS35158</name>
    <name evidence="3" type="ORF">GIL414_LOCUS40245</name>
    <name evidence="4" type="ORF">SMN809_LOCUS44052</name>
</gene>
<name>A0A8S2ZLM6_9BILA</name>
<dbReference type="GO" id="GO:0008017">
    <property type="term" value="F:microtubule binding"/>
    <property type="evidence" value="ECO:0007669"/>
    <property type="project" value="InterPro"/>
</dbReference>
<dbReference type="InterPro" id="IPR036133">
    <property type="entry name" value="EB1_C_sf"/>
</dbReference>
<evidence type="ECO:0000256" key="1">
    <source>
        <dbReference type="SAM" id="Coils"/>
    </source>
</evidence>
<dbReference type="EMBL" id="CAJOBH010073179">
    <property type="protein sequence ID" value="CAF4481591.1"/>
    <property type="molecule type" value="Genomic_DNA"/>
</dbReference>
<evidence type="ECO:0000313" key="3">
    <source>
        <dbReference type="EMBL" id="CAF4631897.1"/>
    </source>
</evidence>
<evidence type="ECO:0000313" key="5">
    <source>
        <dbReference type="Proteomes" id="UP000681720"/>
    </source>
</evidence>
<reference evidence="3" key="1">
    <citation type="submission" date="2021-02" db="EMBL/GenBank/DDBJ databases">
        <authorList>
            <person name="Nowell W R."/>
        </authorList>
    </citation>
    <scope>NUCLEOTIDE SEQUENCE</scope>
</reference>
<dbReference type="Proteomes" id="UP000681720">
    <property type="component" value="Unassembled WGS sequence"/>
</dbReference>
<proteinExistence type="predicted"/>
<keyword evidence="1" id="KW-0175">Coiled coil</keyword>
<dbReference type="EMBL" id="CAJOBJ010111073">
    <property type="protein sequence ID" value="CAF4631897.1"/>
    <property type="molecule type" value="Genomic_DNA"/>
</dbReference>
<evidence type="ECO:0000313" key="2">
    <source>
        <dbReference type="EMBL" id="CAF4481591.1"/>
    </source>
</evidence>
<dbReference type="AlphaFoldDB" id="A0A8S2ZLM6"/>
<accession>A0A8S2ZLM6</accession>
<dbReference type="Proteomes" id="UP000676336">
    <property type="component" value="Unassembled WGS sequence"/>
</dbReference>
<comment type="caution">
    <text evidence="3">The sequence shown here is derived from an EMBL/GenBank/DDBJ whole genome shotgun (WGS) entry which is preliminary data.</text>
</comment>
<feature type="non-terminal residue" evidence="3">
    <location>
        <position position="1"/>
    </location>
</feature>
<dbReference type="EMBL" id="CAJOBI010131321">
    <property type="protein sequence ID" value="CAF4725842.1"/>
    <property type="molecule type" value="Genomic_DNA"/>
</dbReference>
<evidence type="ECO:0000313" key="4">
    <source>
        <dbReference type="EMBL" id="CAF4725842.1"/>
    </source>
</evidence>
<dbReference type="Proteomes" id="UP000681967">
    <property type="component" value="Unassembled WGS sequence"/>
</dbReference>
<protein>
    <submittedName>
        <fullName evidence="3">Uncharacterized protein</fullName>
    </submittedName>
</protein>
<sequence>VDLHVFKNKLEISYRDLKEENQSCEREKFELQEQLIDMETQLQMIRNERDYYMNRLIDVEDELKNESV</sequence>
<feature type="coiled-coil region" evidence="1">
    <location>
        <begin position="7"/>
        <end position="48"/>
    </location>
</feature>
<organism evidence="3 5">
    <name type="scientific">Rotaria magnacalcarata</name>
    <dbReference type="NCBI Taxonomy" id="392030"/>
    <lineage>
        <taxon>Eukaryota</taxon>
        <taxon>Metazoa</taxon>
        <taxon>Spiralia</taxon>
        <taxon>Gnathifera</taxon>
        <taxon>Rotifera</taxon>
        <taxon>Eurotatoria</taxon>
        <taxon>Bdelloidea</taxon>
        <taxon>Philodinida</taxon>
        <taxon>Philodinidae</taxon>
        <taxon>Rotaria</taxon>
    </lineage>
</organism>
<dbReference type="SUPFAM" id="SSF140612">
    <property type="entry name" value="EB1 dimerisation domain-like"/>
    <property type="match status" value="1"/>
</dbReference>